<reference evidence="2" key="2">
    <citation type="submission" date="2025-09" db="UniProtKB">
        <authorList>
            <consortium name="Ensembl"/>
        </authorList>
    </citation>
    <scope>IDENTIFICATION</scope>
</reference>
<protein>
    <recommendedName>
        <fullName evidence="1">C-type lectin domain-containing protein</fullName>
    </recommendedName>
</protein>
<accession>A0A3B3CR62</accession>
<dbReference type="GeneTree" id="ENSGT01100000263473"/>
<dbReference type="InterPro" id="IPR016187">
    <property type="entry name" value="CTDL_fold"/>
</dbReference>
<dbReference type="SMART" id="SM00034">
    <property type="entry name" value="CLECT"/>
    <property type="match status" value="1"/>
</dbReference>
<name>A0A3B3CR62_ORYME</name>
<sequence length="189" mass="22150">MGNESNSWRWSATGQTSRTGYESWNRYYLDYWKGKETCATIGGRGQWNDDICGFSYSFLCFNVKTFGLNNSVSVTDQNKKNYIYINQAMSWSSAQQYCRTNYKDLAMIENQEENMEAQKAKPSSSTVWIGLYREPWTWSDGTLSSFRNWYPTGLNNVNESQHCVTENPQHQWADEFCDVPWVFFKKQNN</sequence>
<dbReference type="AlphaFoldDB" id="A0A3B3CR62"/>
<evidence type="ECO:0000313" key="3">
    <source>
        <dbReference type="Proteomes" id="UP000261560"/>
    </source>
</evidence>
<keyword evidence="3" id="KW-1185">Reference proteome</keyword>
<dbReference type="InterPro" id="IPR016186">
    <property type="entry name" value="C-type_lectin-like/link_sf"/>
</dbReference>
<evidence type="ECO:0000259" key="1">
    <source>
        <dbReference type="PROSITE" id="PS50041"/>
    </source>
</evidence>
<feature type="domain" description="C-type lectin" evidence="1">
    <location>
        <begin position="77"/>
        <end position="186"/>
    </location>
</feature>
<dbReference type="InterPro" id="IPR001304">
    <property type="entry name" value="C-type_lectin-like"/>
</dbReference>
<evidence type="ECO:0000313" key="2">
    <source>
        <dbReference type="Ensembl" id="ENSOMEP00000020368.1"/>
    </source>
</evidence>
<dbReference type="PROSITE" id="PS50041">
    <property type="entry name" value="C_TYPE_LECTIN_2"/>
    <property type="match status" value="2"/>
</dbReference>
<dbReference type="STRING" id="30732.ENSOMEP00000020368"/>
<proteinExistence type="predicted"/>
<dbReference type="PANTHER" id="PTHR45784:SF3">
    <property type="entry name" value="C-TYPE LECTIN DOMAIN FAMILY 4 MEMBER K-LIKE-RELATED"/>
    <property type="match status" value="1"/>
</dbReference>
<reference evidence="2" key="1">
    <citation type="submission" date="2025-08" db="UniProtKB">
        <authorList>
            <consortium name="Ensembl"/>
        </authorList>
    </citation>
    <scope>IDENTIFICATION</scope>
</reference>
<dbReference type="Gene3D" id="3.10.100.10">
    <property type="entry name" value="Mannose-Binding Protein A, subunit A"/>
    <property type="match status" value="2"/>
</dbReference>
<dbReference type="Pfam" id="PF00059">
    <property type="entry name" value="Lectin_C"/>
    <property type="match status" value="2"/>
</dbReference>
<dbReference type="PANTHER" id="PTHR45784">
    <property type="entry name" value="C-TYPE LECTIN DOMAIN FAMILY 20 MEMBER A-RELATED"/>
    <property type="match status" value="1"/>
</dbReference>
<organism evidence="2 3">
    <name type="scientific">Oryzias melastigma</name>
    <name type="common">Marine medaka</name>
    <dbReference type="NCBI Taxonomy" id="30732"/>
    <lineage>
        <taxon>Eukaryota</taxon>
        <taxon>Metazoa</taxon>
        <taxon>Chordata</taxon>
        <taxon>Craniata</taxon>
        <taxon>Vertebrata</taxon>
        <taxon>Euteleostomi</taxon>
        <taxon>Actinopterygii</taxon>
        <taxon>Neopterygii</taxon>
        <taxon>Teleostei</taxon>
        <taxon>Neoteleostei</taxon>
        <taxon>Acanthomorphata</taxon>
        <taxon>Ovalentaria</taxon>
        <taxon>Atherinomorphae</taxon>
        <taxon>Beloniformes</taxon>
        <taxon>Adrianichthyidae</taxon>
        <taxon>Oryziinae</taxon>
        <taxon>Oryzias</taxon>
    </lineage>
</organism>
<dbReference type="OMA" id="INAREYC"/>
<feature type="domain" description="C-type lectin" evidence="1">
    <location>
        <begin position="1"/>
        <end position="61"/>
    </location>
</feature>
<dbReference type="Ensembl" id="ENSOMET00000029837.1">
    <property type="protein sequence ID" value="ENSOMEP00000020368.1"/>
    <property type="gene ID" value="ENSOMEG00000022230.1"/>
</dbReference>
<dbReference type="PaxDb" id="30732-ENSOMEP00000020368"/>
<dbReference type="Proteomes" id="UP000261560">
    <property type="component" value="Unplaced"/>
</dbReference>
<dbReference type="SUPFAM" id="SSF56436">
    <property type="entry name" value="C-type lectin-like"/>
    <property type="match status" value="2"/>
</dbReference>